<comment type="caution">
    <text evidence="1">The sequence shown here is derived from an EMBL/GenBank/DDBJ whole genome shotgun (WGS) entry which is preliminary data.</text>
</comment>
<dbReference type="RefSeq" id="WP_379074904.1">
    <property type="nucleotide sequence ID" value="NZ_JBHULL010000003.1"/>
</dbReference>
<protein>
    <recommendedName>
        <fullName evidence="3">Helix-turn-helix domain-containing protein</fullName>
    </recommendedName>
</protein>
<evidence type="ECO:0000313" key="1">
    <source>
        <dbReference type="EMBL" id="MFD2581509.1"/>
    </source>
</evidence>
<sequence length="58" mass="6651">MSEVRIQPYSKKELRALYGVSRTTLRVWISKIADLGDYIGGRYTPNQIAKIFNHIGKP</sequence>
<reference evidence="2" key="1">
    <citation type="journal article" date="2019" name="Int. J. Syst. Evol. Microbiol.">
        <title>The Global Catalogue of Microorganisms (GCM) 10K type strain sequencing project: providing services to taxonomists for standard genome sequencing and annotation.</title>
        <authorList>
            <consortium name="The Broad Institute Genomics Platform"/>
            <consortium name="The Broad Institute Genome Sequencing Center for Infectious Disease"/>
            <person name="Wu L."/>
            <person name="Ma J."/>
        </authorList>
    </citation>
    <scope>NUCLEOTIDE SEQUENCE [LARGE SCALE GENOMIC DNA]</scope>
    <source>
        <strain evidence="2">KCTC 42866</strain>
    </source>
</reference>
<evidence type="ECO:0008006" key="3">
    <source>
        <dbReference type="Google" id="ProtNLM"/>
    </source>
</evidence>
<dbReference type="Proteomes" id="UP001597461">
    <property type="component" value="Unassembled WGS sequence"/>
</dbReference>
<accession>A0ABW5MGC6</accession>
<dbReference type="EMBL" id="JBHULL010000003">
    <property type="protein sequence ID" value="MFD2581509.1"/>
    <property type="molecule type" value="Genomic_DNA"/>
</dbReference>
<organism evidence="1 2">
    <name type="scientific">Pedobacter vanadiisoli</name>
    <dbReference type="NCBI Taxonomy" id="1761975"/>
    <lineage>
        <taxon>Bacteria</taxon>
        <taxon>Pseudomonadati</taxon>
        <taxon>Bacteroidota</taxon>
        <taxon>Sphingobacteriia</taxon>
        <taxon>Sphingobacteriales</taxon>
        <taxon>Sphingobacteriaceae</taxon>
        <taxon>Pedobacter</taxon>
    </lineage>
</organism>
<name>A0ABW5MGC6_9SPHI</name>
<keyword evidence="2" id="KW-1185">Reference proteome</keyword>
<evidence type="ECO:0000313" key="2">
    <source>
        <dbReference type="Proteomes" id="UP001597461"/>
    </source>
</evidence>
<proteinExistence type="predicted"/>
<gene>
    <name evidence="1" type="ORF">ACFSR6_03345</name>
</gene>